<comment type="caution">
    <text evidence="2">The sequence shown here is derived from an EMBL/GenBank/DDBJ whole genome shotgun (WGS) entry which is preliminary data.</text>
</comment>
<accession>A0ABD6EHA8</accession>
<dbReference type="Gene3D" id="3.40.50.620">
    <property type="entry name" value="HUPs"/>
    <property type="match status" value="1"/>
</dbReference>
<evidence type="ECO:0000259" key="1">
    <source>
        <dbReference type="Pfam" id="PF01171"/>
    </source>
</evidence>
<dbReference type="InterPro" id="IPR011063">
    <property type="entry name" value="TilS/TtcA_N"/>
</dbReference>
<dbReference type="PANTHER" id="PTHR43686:SF1">
    <property type="entry name" value="AMINOTRAN_5 DOMAIN-CONTAINING PROTEIN"/>
    <property type="match status" value="1"/>
</dbReference>
<evidence type="ECO:0000313" key="2">
    <source>
        <dbReference type="EMBL" id="MFH4976348.1"/>
    </source>
</evidence>
<protein>
    <recommendedName>
        <fullName evidence="1">tRNA(Ile)-lysidine/2-thiocytidine synthase N-terminal domain-containing protein</fullName>
    </recommendedName>
</protein>
<dbReference type="SUPFAM" id="SSF52402">
    <property type="entry name" value="Adenine nucleotide alpha hydrolases-like"/>
    <property type="match status" value="1"/>
</dbReference>
<organism evidence="2 3">
    <name type="scientific">Gnathostoma spinigerum</name>
    <dbReference type="NCBI Taxonomy" id="75299"/>
    <lineage>
        <taxon>Eukaryota</taxon>
        <taxon>Metazoa</taxon>
        <taxon>Ecdysozoa</taxon>
        <taxon>Nematoda</taxon>
        <taxon>Chromadorea</taxon>
        <taxon>Rhabditida</taxon>
        <taxon>Spirurina</taxon>
        <taxon>Gnathostomatomorpha</taxon>
        <taxon>Gnathostomatoidea</taxon>
        <taxon>Gnathostomatidae</taxon>
        <taxon>Gnathostoma</taxon>
    </lineage>
</organism>
<gene>
    <name evidence="2" type="ORF">AB6A40_003057</name>
</gene>
<proteinExistence type="predicted"/>
<sequence length="134" mass="15495">MGHHLDDLAESFLINAFQCGNLSTMKAVYVTRDRNLKVIRPLIYVREKVLRDFAESNHLPVIAENCPACFEKPKERYRMKQLLASQELIFPQLFSSLRTALRPLLLIDSARTAGMRREAIENIAREMYANEENV</sequence>
<dbReference type="Pfam" id="PF01171">
    <property type="entry name" value="ATP_bind_3"/>
    <property type="match status" value="1"/>
</dbReference>
<dbReference type="EMBL" id="JBGFUD010001480">
    <property type="protein sequence ID" value="MFH4976348.1"/>
    <property type="molecule type" value="Genomic_DNA"/>
</dbReference>
<keyword evidence="3" id="KW-1185">Reference proteome</keyword>
<name>A0ABD6EHA8_9BILA</name>
<dbReference type="AlphaFoldDB" id="A0ABD6EHA8"/>
<dbReference type="Proteomes" id="UP001608902">
    <property type="component" value="Unassembled WGS sequence"/>
</dbReference>
<dbReference type="InterPro" id="IPR014729">
    <property type="entry name" value="Rossmann-like_a/b/a_fold"/>
</dbReference>
<feature type="domain" description="tRNA(Ile)-lysidine/2-thiocytidine synthase N-terminal" evidence="1">
    <location>
        <begin position="2"/>
        <end position="62"/>
    </location>
</feature>
<reference evidence="2 3" key="1">
    <citation type="submission" date="2024-08" db="EMBL/GenBank/DDBJ databases">
        <title>Gnathostoma spinigerum genome.</title>
        <authorList>
            <person name="Gonzalez-Bertolin B."/>
            <person name="Monzon S."/>
            <person name="Zaballos A."/>
            <person name="Jimenez P."/>
            <person name="Dekumyoy P."/>
            <person name="Varona S."/>
            <person name="Cuesta I."/>
            <person name="Sumanam S."/>
            <person name="Adisakwattana P."/>
            <person name="Gasser R.B."/>
            <person name="Hernandez-Gonzalez A."/>
            <person name="Young N.D."/>
            <person name="Perteguer M.J."/>
        </authorList>
    </citation>
    <scope>NUCLEOTIDE SEQUENCE [LARGE SCALE GENOMIC DNA]</scope>
    <source>
        <strain evidence="2">AL3</strain>
        <tissue evidence="2">Liver</tissue>
    </source>
</reference>
<evidence type="ECO:0000313" key="3">
    <source>
        <dbReference type="Proteomes" id="UP001608902"/>
    </source>
</evidence>
<dbReference type="PANTHER" id="PTHR43686">
    <property type="entry name" value="SULFURTRANSFERASE-RELATED"/>
    <property type="match status" value="1"/>
</dbReference>